<organism evidence="2 4">
    <name type="scientific">Iodobacter fluviatilis</name>
    <dbReference type="NCBI Taxonomy" id="537"/>
    <lineage>
        <taxon>Bacteria</taxon>
        <taxon>Pseudomonadati</taxon>
        <taxon>Pseudomonadota</taxon>
        <taxon>Betaproteobacteria</taxon>
        <taxon>Neisseriales</taxon>
        <taxon>Chitinibacteraceae</taxon>
        <taxon>Iodobacter</taxon>
    </lineage>
</organism>
<proteinExistence type="predicted"/>
<reference evidence="3 5" key="2">
    <citation type="submission" date="2019-03" db="EMBL/GenBank/DDBJ databases">
        <title>Genomic Encyclopedia of Type Strains, Phase IV (KMG-IV): sequencing the most valuable type-strain genomes for metagenomic binning, comparative biology and taxonomic classification.</title>
        <authorList>
            <person name="Goeker M."/>
        </authorList>
    </citation>
    <scope>NUCLEOTIDE SEQUENCE [LARGE SCALE GENOMIC DNA]</scope>
    <source>
        <strain evidence="3 5">DSM 3764</strain>
    </source>
</reference>
<evidence type="ECO:0000313" key="3">
    <source>
        <dbReference type="EMBL" id="TCU82952.1"/>
    </source>
</evidence>
<dbReference type="RefSeq" id="WP_115230025.1">
    <property type="nucleotide sequence ID" value="NZ_CAWOLO010000013.1"/>
</dbReference>
<reference evidence="2 4" key="1">
    <citation type="submission" date="2018-06" db="EMBL/GenBank/DDBJ databases">
        <authorList>
            <consortium name="Pathogen Informatics"/>
            <person name="Doyle S."/>
        </authorList>
    </citation>
    <scope>NUCLEOTIDE SEQUENCE [LARGE SCALE GENOMIC DNA]</scope>
    <source>
        <strain evidence="2 4">NCTC11159</strain>
    </source>
</reference>
<evidence type="ECO:0000313" key="4">
    <source>
        <dbReference type="Proteomes" id="UP000255108"/>
    </source>
</evidence>
<keyword evidence="5" id="KW-1185">Reference proteome</keyword>
<feature type="transmembrane region" description="Helical" evidence="1">
    <location>
        <begin position="20"/>
        <end position="43"/>
    </location>
</feature>
<dbReference type="OrthoDB" id="8592151at2"/>
<dbReference type="EMBL" id="SMBT01000013">
    <property type="protein sequence ID" value="TCU82952.1"/>
    <property type="molecule type" value="Genomic_DNA"/>
</dbReference>
<dbReference type="EMBL" id="UGHR01000006">
    <property type="protein sequence ID" value="STR45775.1"/>
    <property type="molecule type" value="Genomic_DNA"/>
</dbReference>
<dbReference type="Proteomes" id="UP000295794">
    <property type="component" value="Unassembled WGS sequence"/>
</dbReference>
<name>A0A377SWK7_9NEIS</name>
<gene>
    <name evidence="3" type="ORF">EV682_11312</name>
    <name evidence="2" type="ORF">NCTC11159_04365</name>
</gene>
<feature type="transmembrane region" description="Helical" evidence="1">
    <location>
        <begin position="55"/>
        <end position="76"/>
    </location>
</feature>
<evidence type="ECO:0000256" key="1">
    <source>
        <dbReference type="SAM" id="Phobius"/>
    </source>
</evidence>
<evidence type="ECO:0000313" key="2">
    <source>
        <dbReference type="EMBL" id="STR45775.1"/>
    </source>
</evidence>
<dbReference type="AlphaFoldDB" id="A0A377SWK7"/>
<keyword evidence="1" id="KW-1133">Transmembrane helix</keyword>
<evidence type="ECO:0000313" key="5">
    <source>
        <dbReference type="Proteomes" id="UP000295794"/>
    </source>
</evidence>
<accession>A0A377SWK7</accession>
<protein>
    <submittedName>
        <fullName evidence="2">Uncharacterized protein</fullName>
    </submittedName>
</protein>
<keyword evidence="1" id="KW-0812">Transmembrane</keyword>
<sequence>MKPAKELLAELEEKGFLFSVFYRGAFCWGLPFGLLFSLAISFFEKKSFITAMIQILPLALVLGAIFGWGLWGVALLQGVKQRQDKD</sequence>
<keyword evidence="1" id="KW-0472">Membrane</keyword>
<dbReference type="Proteomes" id="UP000255108">
    <property type="component" value="Unassembled WGS sequence"/>
</dbReference>